<dbReference type="InterPro" id="IPR036388">
    <property type="entry name" value="WH-like_DNA-bd_sf"/>
</dbReference>
<dbReference type="InterPro" id="IPR005158">
    <property type="entry name" value="BTAD"/>
</dbReference>
<accession>A0A316FCC6</accession>
<dbReference type="InterPro" id="IPR011990">
    <property type="entry name" value="TPR-like_helical_dom_sf"/>
</dbReference>
<feature type="non-terminal residue" evidence="4">
    <location>
        <position position="1"/>
    </location>
</feature>
<dbReference type="SUPFAM" id="SSF46894">
    <property type="entry name" value="C-terminal effector domain of the bipartite response regulators"/>
    <property type="match status" value="1"/>
</dbReference>
<dbReference type="Pfam" id="PF03704">
    <property type="entry name" value="BTAD"/>
    <property type="match status" value="1"/>
</dbReference>
<feature type="transmembrane region" description="Helical" evidence="2">
    <location>
        <begin position="537"/>
        <end position="554"/>
    </location>
</feature>
<feature type="region of interest" description="Disordered" evidence="1">
    <location>
        <begin position="1"/>
        <end position="40"/>
    </location>
</feature>
<feature type="compositionally biased region" description="Low complexity" evidence="1">
    <location>
        <begin position="461"/>
        <end position="471"/>
    </location>
</feature>
<feature type="compositionally biased region" description="Basic and acidic residues" evidence="1">
    <location>
        <begin position="380"/>
        <end position="395"/>
    </location>
</feature>
<dbReference type="Proteomes" id="UP000245697">
    <property type="component" value="Unassembled WGS sequence"/>
</dbReference>
<evidence type="ECO:0000313" key="5">
    <source>
        <dbReference type="Proteomes" id="UP000245697"/>
    </source>
</evidence>
<dbReference type="AlphaFoldDB" id="A0A316FCC6"/>
<dbReference type="GO" id="GO:0003677">
    <property type="term" value="F:DNA binding"/>
    <property type="evidence" value="ECO:0007669"/>
    <property type="project" value="UniProtKB-KW"/>
</dbReference>
<organism evidence="4 5">
    <name type="scientific">Actinoplanes xinjiangensis</name>
    <dbReference type="NCBI Taxonomy" id="512350"/>
    <lineage>
        <taxon>Bacteria</taxon>
        <taxon>Bacillati</taxon>
        <taxon>Actinomycetota</taxon>
        <taxon>Actinomycetes</taxon>
        <taxon>Micromonosporales</taxon>
        <taxon>Micromonosporaceae</taxon>
        <taxon>Actinoplanes</taxon>
    </lineage>
</organism>
<reference evidence="4 5" key="1">
    <citation type="submission" date="2018-05" db="EMBL/GenBank/DDBJ databases">
        <title>Genomic Encyclopedia of Archaeal and Bacterial Type Strains, Phase II (KMG-II): from individual species to whole genera.</title>
        <authorList>
            <person name="Goeker M."/>
        </authorList>
    </citation>
    <scope>NUCLEOTIDE SEQUENCE [LARGE SCALE GENOMIC DNA]</scope>
    <source>
        <strain evidence="4 5">DSM 45184</strain>
    </source>
</reference>
<dbReference type="GO" id="GO:0006355">
    <property type="term" value="P:regulation of DNA-templated transcription"/>
    <property type="evidence" value="ECO:0007669"/>
    <property type="project" value="InterPro"/>
</dbReference>
<dbReference type="SMART" id="SM01043">
    <property type="entry name" value="BTAD"/>
    <property type="match status" value="1"/>
</dbReference>
<evidence type="ECO:0000313" key="4">
    <source>
        <dbReference type="EMBL" id="PWK44127.1"/>
    </source>
</evidence>
<keyword evidence="4" id="KW-0238">DNA-binding</keyword>
<dbReference type="Gene3D" id="1.10.10.10">
    <property type="entry name" value="Winged helix-like DNA-binding domain superfamily/Winged helix DNA-binding domain"/>
    <property type="match status" value="1"/>
</dbReference>
<keyword evidence="2" id="KW-0472">Membrane</keyword>
<sequence>GGGASGGGASGGGASGGGASGGGASGGGAPGGGAVKAAESARRPAEAGRFLAEAARIWADVGDPVAAARVDLALARTGAGRAPIAARVVAEHRLRALGADPSSGTRSLAGAPARPPVTVRMLGSFAVLHGDDPVPVAAWQSRKARDLLKLVIARRGRPITRDALGEALWPGEAKVANRLSITLSVLRGVLDPDRGRPADHYVTAGAGGLAYDPHTLAVDVDAFLQLAHAGTAAAREGRADEARVLLSAADLAYTGEVLADEPDFSGAGPLRAEVRLARLAVMRALGGVHVAAGDLDSAAWAWSRLLADDPYDEDVALRLVTELTAAGRHGEAARQRRRYEVRMRELGIPTHSGPKAASDDRWRDFWNRMDFDGRVGVHGARRYERGRPESAQRDHHPGRRDRARRPGEGGVHHVGRPADRRRSGRVRRRWLVADDGRAGAVRRTDPAQRLARQSPPRSAQTRAATGGTADRGAGRVRRGGRPVNDDDNPVEALIRHNIEAHDTPQVRFLQNLMTVLLVVSGAGAMAAGVWLLVTGTLMISGVMAILVGAFLIFWGPYSRRQIRADTERKAAAVRYQLDQAKAWRRHNGL</sequence>
<evidence type="ECO:0000256" key="2">
    <source>
        <dbReference type="SAM" id="Phobius"/>
    </source>
</evidence>
<proteinExistence type="predicted"/>
<feature type="compositionally biased region" description="Basic and acidic residues" evidence="1">
    <location>
        <begin position="404"/>
        <end position="421"/>
    </location>
</feature>
<comment type="caution">
    <text evidence="4">The sequence shown here is derived from an EMBL/GenBank/DDBJ whole genome shotgun (WGS) entry which is preliminary data.</text>
</comment>
<name>A0A316FCC6_9ACTN</name>
<dbReference type="InterPro" id="IPR051677">
    <property type="entry name" value="AfsR-DnrI-RedD_regulator"/>
</dbReference>
<evidence type="ECO:0000259" key="3">
    <source>
        <dbReference type="SMART" id="SM01043"/>
    </source>
</evidence>
<feature type="compositionally biased region" description="Basic and acidic residues" evidence="1">
    <location>
        <begin position="431"/>
        <end position="446"/>
    </location>
</feature>
<keyword evidence="2" id="KW-0812">Transmembrane</keyword>
<gene>
    <name evidence="4" type="ORF">BC793_1121</name>
</gene>
<dbReference type="PANTHER" id="PTHR35807">
    <property type="entry name" value="TRANSCRIPTIONAL REGULATOR REDD-RELATED"/>
    <property type="match status" value="1"/>
</dbReference>
<feature type="region of interest" description="Disordered" evidence="1">
    <location>
        <begin position="380"/>
        <end position="488"/>
    </location>
</feature>
<feature type="domain" description="Bacterial transcriptional activator" evidence="3">
    <location>
        <begin position="218"/>
        <end position="349"/>
    </location>
</feature>
<protein>
    <submittedName>
        <fullName evidence="4">DNA-binding SARP family transcriptional activator</fullName>
    </submittedName>
</protein>
<dbReference type="EMBL" id="QGGR01000012">
    <property type="protein sequence ID" value="PWK44127.1"/>
    <property type="molecule type" value="Genomic_DNA"/>
</dbReference>
<dbReference type="InterPro" id="IPR016032">
    <property type="entry name" value="Sig_transdc_resp-reg_C-effctor"/>
</dbReference>
<keyword evidence="5" id="KW-1185">Reference proteome</keyword>
<dbReference type="SUPFAM" id="SSF48452">
    <property type="entry name" value="TPR-like"/>
    <property type="match status" value="1"/>
</dbReference>
<evidence type="ECO:0000256" key="1">
    <source>
        <dbReference type="SAM" id="MobiDB-lite"/>
    </source>
</evidence>
<feature type="compositionally biased region" description="Gly residues" evidence="1">
    <location>
        <begin position="1"/>
        <end position="34"/>
    </location>
</feature>
<keyword evidence="2" id="KW-1133">Transmembrane helix</keyword>
<dbReference type="Gene3D" id="1.25.40.10">
    <property type="entry name" value="Tetratricopeptide repeat domain"/>
    <property type="match status" value="1"/>
</dbReference>